<sequence>MREMAPPLNESAADWQFETGGYIEGLGHPAFYHRSLVEPRVPILVASPHAGRSYPSNVLEEARYPRIFERRLEDRYVEQIAEAISSQIGASLLVANAPRAMLDLNRSEDDIDWGMIVGGSQSNSRASSVTRRARTGLGLIPRRLAGVGELWQKPLKRSRLEARIDGIHRPYHQKLASELERLRDAWGYSILIDLHSMPPLARADQATVAIDFVVGDRFGTSCDSKLSYRITSNLRSNGRGVSQNRPYSGCYTLDRHGRPRRNIHAVQIEVCRTTYLDADLDRPTSRRENVSKLISGAILSGLSCLSDVGIAAE</sequence>
<gene>
    <name evidence="1" type="ORF">K3166_06910</name>
</gene>
<name>A0ABX8ZAJ3_9SPHN</name>
<keyword evidence="2" id="KW-1185">Reference proteome</keyword>
<dbReference type="Gene3D" id="3.40.630.40">
    <property type="entry name" value="Zn-dependent exopeptidases"/>
    <property type="match status" value="1"/>
</dbReference>
<dbReference type="Proteomes" id="UP000824280">
    <property type="component" value="Chromosome"/>
</dbReference>
<organism evidence="1 2">
    <name type="scientific">Qipengyuania psychrotolerans</name>
    <dbReference type="NCBI Taxonomy" id="2867238"/>
    <lineage>
        <taxon>Bacteria</taxon>
        <taxon>Pseudomonadati</taxon>
        <taxon>Pseudomonadota</taxon>
        <taxon>Alphaproteobacteria</taxon>
        <taxon>Sphingomonadales</taxon>
        <taxon>Erythrobacteraceae</taxon>
        <taxon>Qipengyuania</taxon>
    </lineage>
</organism>
<dbReference type="SUPFAM" id="SSF53187">
    <property type="entry name" value="Zn-dependent exopeptidases"/>
    <property type="match status" value="1"/>
</dbReference>
<evidence type="ECO:0000313" key="1">
    <source>
        <dbReference type="EMBL" id="QZD86020.1"/>
    </source>
</evidence>
<dbReference type="EMBL" id="CP081297">
    <property type="protein sequence ID" value="QZD86020.1"/>
    <property type="molecule type" value="Genomic_DNA"/>
</dbReference>
<evidence type="ECO:0000313" key="2">
    <source>
        <dbReference type="Proteomes" id="UP000824280"/>
    </source>
</evidence>
<proteinExistence type="predicted"/>
<protein>
    <submittedName>
        <fullName evidence="1">N-formylglutamate amidohydrolase</fullName>
    </submittedName>
</protein>
<reference evidence="1 2" key="1">
    <citation type="submission" date="2021-08" db="EMBL/GenBank/DDBJ databases">
        <title>Comparative Genomics Analysis of the Genus Qipengyuania Reveals Extensive Genetic Diversity and Metabolic Versatility, Including the Description of Fifteen Novel Species.</title>
        <authorList>
            <person name="Liu Y."/>
        </authorList>
    </citation>
    <scope>NUCLEOTIDE SEQUENCE [LARGE SCALE GENOMIC DNA]</scope>
    <source>
        <strain evidence="1 2">1XM2-8</strain>
    </source>
</reference>
<dbReference type="InterPro" id="IPR007709">
    <property type="entry name" value="N-FG_amidohydro"/>
</dbReference>
<dbReference type="RefSeq" id="WP_221421571.1">
    <property type="nucleotide sequence ID" value="NZ_CP081297.1"/>
</dbReference>
<accession>A0ABX8ZAJ3</accession>
<dbReference type="Pfam" id="PF05013">
    <property type="entry name" value="FGase"/>
    <property type="match status" value="1"/>
</dbReference>